<dbReference type="AlphaFoldDB" id="A0A8B8FHW3"/>
<organism evidence="1 2">
    <name type="scientific">Sipha flava</name>
    <name type="common">yellow sugarcane aphid</name>
    <dbReference type="NCBI Taxonomy" id="143950"/>
    <lineage>
        <taxon>Eukaryota</taxon>
        <taxon>Metazoa</taxon>
        <taxon>Ecdysozoa</taxon>
        <taxon>Arthropoda</taxon>
        <taxon>Hexapoda</taxon>
        <taxon>Insecta</taxon>
        <taxon>Pterygota</taxon>
        <taxon>Neoptera</taxon>
        <taxon>Paraneoptera</taxon>
        <taxon>Hemiptera</taxon>
        <taxon>Sternorrhyncha</taxon>
        <taxon>Aphidomorpha</taxon>
        <taxon>Aphidoidea</taxon>
        <taxon>Aphididae</taxon>
        <taxon>Sipha</taxon>
    </lineage>
</organism>
<evidence type="ECO:0000313" key="1">
    <source>
        <dbReference type="Proteomes" id="UP000694846"/>
    </source>
</evidence>
<dbReference type="PANTHER" id="PTHR22955">
    <property type="entry name" value="RETROTRANSPOSON"/>
    <property type="match status" value="1"/>
</dbReference>
<keyword evidence="1" id="KW-1185">Reference proteome</keyword>
<dbReference type="InterPro" id="IPR008042">
    <property type="entry name" value="Retrotrans_Pao"/>
</dbReference>
<dbReference type="Pfam" id="PF05380">
    <property type="entry name" value="Peptidase_A17"/>
    <property type="match status" value="1"/>
</dbReference>
<dbReference type="RefSeq" id="XP_025409940.1">
    <property type="nucleotide sequence ID" value="XM_025554155.1"/>
</dbReference>
<protein>
    <submittedName>
        <fullName evidence="2">Uncharacterized protein LOC112683238</fullName>
    </submittedName>
</protein>
<dbReference type="OrthoDB" id="6615426at2759"/>
<proteinExistence type="predicted"/>
<dbReference type="Proteomes" id="UP000694846">
    <property type="component" value="Unplaced"/>
</dbReference>
<dbReference type="PANTHER" id="PTHR22955:SF77">
    <property type="entry name" value="ASPARTIC PUTATIVE DOMAIN-CONTAINING PROTEIN-RELATED"/>
    <property type="match status" value="1"/>
</dbReference>
<sequence>MFVDSLACLHPIKIPRHFNTRSGDRCLLLGFCDASQREYAAVIYLCVLGDREDASVSLVGAKTKLALIKSLTIPRLELNAAELLARWLHRIKCVLDAQLNFVGVHAWTDSTIVLSWLVNRHESFKVYV</sequence>
<reference evidence="2" key="1">
    <citation type="submission" date="2025-08" db="UniProtKB">
        <authorList>
            <consortium name="RefSeq"/>
        </authorList>
    </citation>
    <scope>IDENTIFICATION</scope>
    <source>
        <tissue evidence="2">Whole body</tissue>
    </source>
</reference>
<evidence type="ECO:0000313" key="2">
    <source>
        <dbReference type="RefSeq" id="XP_025409940.1"/>
    </source>
</evidence>
<dbReference type="GeneID" id="112683238"/>
<accession>A0A8B8FHW3</accession>
<name>A0A8B8FHW3_9HEMI</name>
<gene>
    <name evidence="2" type="primary">LOC112683238</name>
</gene>